<dbReference type="GO" id="GO:0032049">
    <property type="term" value="P:cardiolipin biosynthetic process"/>
    <property type="evidence" value="ECO:0007669"/>
    <property type="project" value="UniProtKB-ARBA"/>
</dbReference>
<keyword evidence="3" id="KW-1185">Reference proteome</keyword>
<feature type="domain" description="PLD phosphodiesterase" evidence="1">
    <location>
        <begin position="290"/>
        <end position="317"/>
    </location>
</feature>
<accession>A0A1T5CHF7</accession>
<evidence type="ECO:0000259" key="1">
    <source>
        <dbReference type="PROSITE" id="PS50035"/>
    </source>
</evidence>
<dbReference type="RefSeq" id="WP_079512745.1">
    <property type="nucleotide sequence ID" value="NZ_FUYL01000006.1"/>
</dbReference>
<evidence type="ECO:0000313" key="2">
    <source>
        <dbReference type="EMBL" id="SKB58864.1"/>
    </source>
</evidence>
<dbReference type="InterPro" id="IPR001736">
    <property type="entry name" value="PLipase_D/transphosphatidylase"/>
</dbReference>
<sequence length="397" mass="45180">MLREQGHKTRADTGNSFSERIELVNSGEDFFDRLLCIISNTKSELHLQTYIFENDVAGKEVALALKKAVLRNVKVYVLFDGYGSASLSDYFINDLVANGINVRFFAPFFSMNSIYLGRRLHHKIVVADGETALVGGINIADKYRGTKTMEPWLDYAVQIESANAASYLQELCKMIYLKNNRKSIVTTKNTFHLAKGVSAHIIQNDWLHRKNEIYDAYTNAIQNAKEEITILGSYFFPGRRLSKALKEVSLKGVKVKLILSGVSDVPLARRATNHLYTSLLKCNIELYEWKNSVLHGKVATVDHTWATVGSFNLNHLSSYGSIELNLEIISKEFSKTIATSLNGVIAQCEKITYDTLKARGGFFTTILNWFAYRIVRILFRITTYVPYKRFFKRFQNE</sequence>
<proteinExistence type="predicted"/>
<organism evidence="2 3">
    <name type="scientific">Maribacter arcticus</name>
    <dbReference type="NCBI Taxonomy" id="561365"/>
    <lineage>
        <taxon>Bacteria</taxon>
        <taxon>Pseudomonadati</taxon>
        <taxon>Bacteroidota</taxon>
        <taxon>Flavobacteriia</taxon>
        <taxon>Flavobacteriales</taxon>
        <taxon>Flavobacteriaceae</taxon>
        <taxon>Maribacter</taxon>
    </lineage>
</organism>
<feature type="domain" description="PLD phosphodiesterase" evidence="1">
    <location>
        <begin position="116"/>
        <end position="143"/>
    </location>
</feature>
<dbReference type="OrthoDB" id="9762009at2"/>
<dbReference type="EMBL" id="FUYL01000006">
    <property type="protein sequence ID" value="SKB58864.1"/>
    <property type="molecule type" value="Genomic_DNA"/>
</dbReference>
<dbReference type="CDD" id="cd09110">
    <property type="entry name" value="PLDc_CLS_1"/>
    <property type="match status" value="1"/>
</dbReference>
<dbReference type="AlphaFoldDB" id="A0A1T5CHF7"/>
<name>A0A1T5CHF7_9FLAO</name>
<dbReference type="SMART" id="SM00155">
    <property type="entry name" value="PLDc"/>
    <property type="match status" value="2"/>
</dbReference>
<dbReference type="PANTHER" id="PTHR21248">
    <property type="entry name" value="CARDIOLIPIN SYNTHASE"/>
    <property type="match status" value="1"/>
</dbReference>
<dbReference type="SUPFAM" id="SSF56024">
    <property type="entry name" value="Phospholipase D/nuclease"/>
    <property type="match status" value="2"/>
</dbReference>
<evidence type="ECO:0000313" key="3">
    <source>
        <dbReference type="Proteomes" id="UP000190339"/>
    </source>
</evidence>
<dbReference type="GO" id="GO:0016020">
    <property type="term" value="C:membrane"/>
    <property type="evidence" value="ECO:0007669"/>
    <property type="project" value="TreeGrafter"/>
</dbReference>
<dbReference type="PROSITE" id="PS50035">
    <property type="entry name" value="PLD"/>
    <property type="match status" value="2"/>
</dbReference>
<reference evidence="3" key="1">
    <citation type="submission" date="2017-02" db="EMBL/GenBank/DDBJ databases">
        <authorList>
            <person name="Varghese N."/>
            <person name="Submissions S."/>
        </authorList>
    </citation>
    <scope>NUCLEOTIDE SEQUENCE [LARGE SCALE GENOMIC DNA]</scope>
    <source>
        <strain evidence="3">DSM 23546</strain>
    </source>
</reference>
<dbReference type="Gene3D" id="3.30.870.10">
    <property type="entry name" value="Endonuclease Chain A"/>
    <property type="match status" value="2"/>
</dbReference>
<protein>
    <submittedName>
        <fullName evidence="2">Putative cardiolipin synthase</fullName>
    </submittedName>
</protein>
<dbReference type="GO" id="GO:0008808">
    <property type="term" value="F:cardiolipin synthase activity"/>
    <property type="evidence" value="ECO:0007669"/>
    <property type="project" value="TreeGrafter"/>
</dbReference>
<dbReference type="PANTHER" id="PTHR21248:SF23">
    <property type="entry name" value="CARDIOLIPIN SYNTHASE B"/>
    <property type="match status" value="1"/>
</dbReference>
<dbReference type="InterPro" id="IPR025202">
    <property type="entry name" value="PLD-like_dom"/>
</dbReference>
<dbReference type="Pfam" id="PF13091">
    <property type="entry name" value="PLDc_2"/>
    <property type="match status" value="2"/>
</dbReference>
<gene>
    <name evidence="2" type="ORF">SAMN05660866_02300</name>
</gene>
<dbReference type="Proteomes" id="UP000190339">
    <property type="component" value="Unassembled WGS sequence"/>
</dbReference>
<dbReference type="STRING" id="561365.SAMN05660866_02300"/>